<reference evidence="1" key="2">
    <citation type="journal article" date="2015" name="Fish Shellfish Immunol.">
        <title>Early steps in the European eel (Anguilla anguilla)-Vibrio vulnificus interaction in the gills: Role of the RtxA13 toxin.</title>
        <authorList>
            <person name="Callol A."/>
            <person name="Pajuelo D."/>
            <person name="Ebbesson L."/>
            <person name="Teles M."/>
            <person name="MacKenzie S."/>
            <person name="Amaro C."/>
        </authorList>
    </citation>
    <scope>NUCLEOTIDE SEQUENCE</scope>
</reference>
<reference evidence="1" key="1">
    <citation type="submission" date="2014-11" db="EMBL/GenBank/DDBJ databases">
        <authorList>
            <person name="Amaro Gonzalez C."/>
        </authorList>
    </citation>
    <scope>NUCLEOTIDE SEQUENCE</scope>
</reference>
<proteinExistence type="predicted"/>
<dbReference type="EMBL" id="GBXM01093029">
    <property type="protein sequence ID" value="JAH15548.1"/>
    <property type="molecule type" value="Transcribed_RNA"/>
</dbReference>
<evidence type="ECO:0000313" key="1">
    <source>
        <dbReference type="EMBL" id="JAH15548.1"/>
    </source>
</evidence>
<organism evidence="1">
    <name type="scientific">Anguilla anguilla</name>
    <name type="common">European freshwater eel</name>
    <name type="synonym">Muraena anguilla</name>
    <dbReference type="NCBI Taxonomy" id="7936"/>
    <lineage>
        <taxon>Eukaryota</taxon>
        <taxon>Metazoa</taxon>
        <taxon>Chordata</taxon>
        <taxon>Craniata</taxon>
        <taxon>Vertebrata</taxon>
        <taxon>Euteleostomi</taxon>
        <taxon>Actinopterygii</taxon>
        <taxon>Neopterygii</taxon>
        <taxon>Teleostei</taxon>
        <taxon>Anguilliformes</taxon>
        <taxon>Anguillidae</taxon>
        <taxon>Anguilla</taxon>
    </lineage>
</organism>
<dbReference type="AlphaFoldDB" id="A0A0E9QHE2"/>
<name>A0A0E9QHE2_ANGAN</name>
<sequence>MDGMDDDSGQLPCSGPSL</sequence>
<accession>A0A0E9QHE2</accession>
<protein>
    <submittedName>
        <fullName evidence="1">Uncharacterized protein</fullName>
    </submittedName>
</protein>